<dbReference type="PANTHER" id="PTHR13254">
    <property type="entry name" value="GOLGI AUTOANTIGEN, GOLGIN SUBFAMILY A, 7"/>
    <property type="match status" value="1"/>
</dbReference>
<evidence type="ECO:0000313" key="14">
    <source>
        <dbReference type="EMBL" id="CAK9440911.1"/>
    </source>
</evidence>
<proteinExistence type="inferred from homology"/>
<evidence type="ECO:0000256" key="2">
    <source>
        <dbReference type="ARBA" id="ARBA00007732"/>
    </source>
</evidence>
<dbReference type="Proteomes" id="UP001497383">
    <property type="component" value="Chromosome 2"/>
</dbReference>
<feature type="domain" description="Golgin subfamily A member 7/ERF4" evidence="7">
    <location>
        <begin position="64"/>
        <end position="216"/>
    </location>
</feature>
<keyword evidence="6" id="KW-0472">Membrane</keyword>
<evidence type="ECO:0000256" key="6">
    <source>
        <dbReference type="ARBA" id="ARBA00023136"/>
    </source>
</evidence>
<name>A0ABP0ZFN5_9ASCO</name>
<evidence type="ECO:0000313" key="10">
    <source>
        <dbReference type="EMBL" id="CAK9436688.1"/>
    </source>
</evidence>
<dbReference type="InterPro" id="IPR019383">
    <property type="entry name" value="Golgin_A_7/ERF4"/>
</dbReference>
<evidence type="ECO:0000256" key="4">
    <source>
        <dbReference type="ARBA" id="ARBA00018463"/>
    </source>
</evidence>
<evidence type="ECO:0000313" key="16">
    <source>
        <dbReference type="Proteomes" id="UP001497383"/>
    </source>
</evidence>
<evidence type="ECO:0000313" key="12">
    <source>
        <dbReference type="EMBL" id="CAK9438896.1"/>
    </source>
</evidence>
<comment type="subunit">
    <text evidence="3">Interacts with ERF2.</text>
</comment>
<dbReference type="Proteomes" id="UP001497383">
    <property type="component" value="Chromosome 1"/>
</dbReference>
<dbReference type="Proteomes" id="UP001497383">
    <property type="component" value="Chromosome 7"/>
</dbReference>
<evidence type="ECO:0000256" key="1">
    <source>
        <dbReference type="ARBA" id="ARBA00004406"/>
    </source>
</evidence>
<evidence type="ECO:0000313" key="11">
    <source>
        <dbReference type="EMBL" id="CAK9437699.1"/>
    </source>
</evidence>
<dbReference type="InterPro" id="IPR051371">
    <property type="entry name" value="Ras_palmitoyltransferase"/>
</dbReference>
<dbReference type="Proteomes" id="UP001497383">
    <property type="component" value="Chromosome 5"/>
</dbReference>
<organism evidence="10 16">
    <name type="scientific">Lodderomyces beijingensis</name>
    <dbReference type="NCBI Taxonomy" id="1775926"/>
    <lineage>
        <taxon>Eukaryota</taxon>
        <taxon>Fungi</taxon>
        <taxon>Dikarya</taxon>
        <taxon>Ascomycota</taxon>
        <taxon>Saccharomycotina</taxon>
        <taxon>Pichiomycetes</taxon>
        <taxon>Debaryomycetaceae</taxon>
        <taxon>Candida/Lodderomyces clade</taxon>
        <taxon>Lodderomyces</taxon>
    </lineage>
</organism>
<dbReference type="EMBL" id="OZ022405">
    <property type="protein sequence ID" value="CAK9436591.1"/>
    <property type="molecule type" value="Genomic_DNA"/>
</dbReference>
<dbReference type="EMBL" id="OZ022409">
    <property type="protein sequence ID" value="CAK9440712.1"/>
    <property type="molecule type" value="Genomic_DNA"/>
</dbReference>
<evidence type="ECO:0000313" key="9">
    <source>
        <dbReference type="EMBL" id="CAK9436591.1"/>
    </source>
</evidence>
<dbReference type="EMBL" id="OZ022406">
    <property type="protein sequence ID" value="CAK9436688.1"/>
    <property type="molecule type" value="Genomic_DNA"/>
</dbReference>
<dbReference type="Proteomes" id="UP001497383">
    <property type="component" value="Chromosome 4"/>
</dbReference>
<gene>
    <name evidence="8" type="ORF">LODBEIA_P00430</name>
    <name evidence="9" type="ORF">LODBEIA_P11250</name>
    <name evidence="10" type="ORF">LODBEIA_P12100</name>
    <name evidence="11" type="ORF">LODBEIA_P20770</name>
    <name evidence="12" type="ORF">LODBEIA_P31200</name>
    <name evidence="13" type="ORF">LODBEIA_P46950</name>
    <name evidence="14" type="ORF">LODBEIA_P47800</name>
    <name evidence="15" type="ORF">LODBEIA_P57190</name>
</gene>
<accession>A0ABP0ZFN5</accession>
<evidence type="ECO:0000313" key="15">
    <source>
        <dbReference type="EMBL" id="CAK9441851.1"/>
    </source>
</evidence>
<dbReference type="EMBL" id="OZ022405">
    <property type="protein sequence ID" value="CAK9435316.1"/>
    <property type="molecule type" value="Genomic_DNA"/>
</dbReference>
<evidence type="ECO:0000313" key="8">
    <source>
        <dbReference type="EMBL" id="CAK9435316.1"/>
    </source>
</evidence>
<evidence type="ECO:0000313" key="13">
    <source>
        <dbReference type="EMBL" id="CAK9440712.1"/>
    </source>
</evidence>
<keyword evidence="16" id="KW-1185">Reference proteome</keyword>
<evidence type="ECO:0000259" key="7">
    <source>
        <dbReference type="Pfam" id="PF10256"/>
    </source>
</evidence>
<comment type="similarity">
    <text evidence="2">Belongs to the ERF4 family.</text>
</comment>
<dbReference type="PANTHER" id="PTHR13254:SF0">
    <property type="entry name" value="GOLGIN SUBFAMILY A MEMBER 7_ERF4 DOMAIN-CONTAINING PROTEIN"/>
    <property type="match status" value="1"/>
</dbReference>
<dbReference type="EMBL" id="OZ022408">
    <property type="protein sequence ID" value="CAK9438896.1"/>
    <property type="molecule type" value="Genomic_DNA"/>
</dbReference>
<keyword evidence="5" id="KW-0256">Endoplasmic reticulum</keyword>
<evidence type="ECO:0000256" key="3">
    <source>
        <dbReference type="ARBA" id="ARBA00011396"/>
    </source>
</evidence>
<reference evidence="10 16" key="1">
    <citation type="submission" date="2024-03" db="EMBL/GenBank/DDBJ databases">
        <authorList>
            <person name="Brejova B."/>
        </authorList>
    </citation>
    <scope>NUCLEOTIDE SEQUENCE [LARGE SCALE GENOMIC DNA]</scope>
    <source>
        <strain evidence="10 16">CBS 14171</strain>
    </source>
</reference>
<dbReference type="RefSeq" id="XP_066826981.1">
    <property type="nucleotide sequence ID" value="XM_066974505.1"/>
</dbReference>
<dbReference type="Pfam" id="PF10256">
    <property type="entry name" value="Erf4"/>
    <property type="match status" value="1"/>
</dbReference>
<dbReference type="EMBL" id="OZ022406">
    <property type="protein sequence ID" value="CAK9437699.1"/>
    <property type="molecule type" value="Genomic_DNA"/>
</dbReference>
<dbReference type="EMBL" id="OZ022410">
    <property type="protein sequence ID" value="CAK9440911.1"/>
    <property type="molecule type" value="Genomic_DNA"/>
</dbReference>
<sequence length="229" mass="26493">MTNHVNDKYNIGNAQETPPDLVFFNYHEYLVSQSGGSESPVVVVNHFPNHYKDQSSVSFKHTRVVRIPRCYDIQCSDLIPQFSIFYPGQEPGAIKSEESNSVMATFDQHEFGVTSEILQLRQRISEQDLLKLVTTINFKLQLAFNPFSVWTLCENICNVLTGGLFLSLMNFCHLYTYSRRQVTKLEAFIRHQNEQFQKDGVDLVITSPRKTAYLSVRVILQSLWRRAKY</sequence>
<dbReference type="Proteomes" id="UP001497383">
    <property type="component" value="Chromosome 6"/>
</dbReference>
<dbReference type="GeneID" id="92205239"/>
<dbReference type="EMBL" id="OZ022411">
    <property type="protein sequence ID" value="CAK9441851.1"/>
    <property type="molecule type" value="Genomic_DNA"/>
</dbReference>
<comment type="subcellular location">
    <subcellularLocation>
        <location evidence="1">Endoplasmic reticulum membrane</location>
        <topology evidence="1">Peripheral membrane protein</topology>
    </subcellularLocation>
</comment>
<evidence type="ECO:0000256" key="5">
    <source>
        <dbReference type="ARBA" id="ARBA00022824"/>
    </source>
</evidence>
<protein>
    <recommendedName>
        <fullName evidence="4">Ras modification protein ERF4</fullName>
    </recommendedName>
</protein>